<reference evidence="2" key="2">
    <citation type="journal article" date="2015" name="Fish Shellfish Immunol.">
        <title>Early steps in the European eel (Anguilla anguilla)-Vibrio vulnificus interaction in the gills: Role of the RtxA13 toxin.</title>
        <authorList>
            <person name="Callol A."/>
            <person name="Pajuelo D."/>
            <person name="Ebbesson L."/>
            <person name="Teles M."/>
            <person name="MacKenzie S."/>
            <person name="Amaro C."/>
        </authorList>
    </citation>
    <scope>NUCLEOTIDE SEQUENCE</scope>
</reference>
<dbReference type="AlphaFoldDB" id="A0A0E9XWY8"/>
<organism evidence="2">
    <name type="scientific">Anguilla anguilla</name>
    <name type="common">European freshwater eel</name>
    <name type="synonym">Muraena anguilla</name>
    <dbReference type="NCBI Taxonomy" id="7936"/>
    <lineage>
        <taxon>Eukaryota</taxon>
        <taxon>Metazoa</taxon>
        <taxon>Chordata</taxon>
        <taxon>Craniata</taxon>
        <taxon>Vertebrata</taxon>
        <taxon>Euteleostomi</taxon>
        <taxon>Actinopterygii</taxon>
        <taxon>Neopterygii</taxon>
        <taxon>Teleostei</taxon>
        <taxon>Anguilliformes</taxon>
        <taxon>Anguillidae</taxon>
        <taxon>Anguilla</taxon>
    </lineage>
</organism>
<accession>A0A0E9XWY8</accession>
<protein>
    <submittedName>
        <fullName evidence="2">Uncharacterized protein</fullName>
    </submittedName>
</protein>
<evidence type="ECO:0000313" key="2">
    <source>
        <dbReference type="EMBL" id="JAI07190.1"/>
    </source>
</evidence>
<reference evidence="2" key="1">
    <citation type="submission" date="2014-11" db="EMBL/GenBank/DDBJ databases">
        <authorList>
            <person name="Amaro Gonzalez C."/>
        </authorList>
    </citation>
    <scope>NUCLEOTIDE SEQUENCE</scope>
</reference>
<feature type="region of interest" description="Disordered" evidence="1">
    <location>
        <begin position="1"/>
        <end position="29"/>
    </location>
</feature>
<dbReference type="EMBL" id="GBXM01001388">
    <property type="protein sequence ID" value="JAI07190.1"/>
    <property type="molecule type" value="Transcribed_RNA"/>
</dbReference>
<sequence>MSAGHRAGNQLPAGFLPAPPNRNPTKPSV</sequence>
<evidence type="ECO:0000256" key="1">
    <source>
        <dbReference type="SAM" id="MobiDB-lite"/>
    </source>
</evidence>
<name>A0A0E9XWY8_ANGAN</name>
<proteinExistence type="predicted"/>